<organism evidence="2">
    <name type="scientific">Caenorhabditis brenneri</name>
    <name type="common">Nematode worm</name>
    <dbReference type="NCBI Taxonomy" id="135651"/>
    <lineage>
        <taxon>Eukaryota</taxon>
        <taxon>Metazoa</taxon>
        <taxon>Ecdysozoa</taxon>
        <taxon>Nematoda</taxon>
        <taxon>Chromadorea</taxon>
        <taxon>Rhabditida</taxon>
        <taxon>Rhabditina</taxon>
        <taxon>Rhabditomorpha</taxon>
        <taxon>Rhabditoidea</taxon>
        <taxon>Rhabditidae</taxon>
        <taxon>Peloderinae</taxon>
        <taxon>Caenorhabditis</taxon>
    </lineage>
</organism>
<dbReference type="GO" id="GO:0031462">
    <property type="term" value="C:Cul2-RING ubiquitin ligase complex"/>
    <property type="evidence" value="ECO:0007669"/>
    <property type="project" value="TreeGrafter"/>
</dbReference>
<dbReference type="AlphaFoldDB" id="G0MN03"/>
<sequence>MEDNDFFTLRKICAKRIADYIGDGTLHTFKLEDAKMSNLIFSYCLGNRNFDEKFFGNVAKCLNVTEVEHNRDDVWRMDGKLTYHQNIESLSIMKLRKWKRFHIRYDVKPKTMYAAKDLKPYTFYAADIIKTLKFFVNRYSRKKLKSLTIIPDYCEFSATWMKSVYHCFPSLTTLNLEACLIGDEQFQKYICGFRHLIRLDVHDCNLTSLRGISRLRDLEYLDITGINVEDPDDIDDFYILQKLKTLIVATIFEEQKGRFMEFWIKSEYTLQYLEVVDFSFNKITEEQFHFWLERHWRLKTVCVIGTPISEYSFHRETPLSSLSTLNSRYLDECMDSLKHYVSTYRNIPRHILNFVFNSMIEKLNAEKIVGTPSCLQDCLNFMCTHREKLGSGVVEVMYALVRNRHHLFSRKDLNFMYNILVKEECAFDLQELKWEKEMYQITIWRLLWDEGIFHSDQHRRMFLHNRAIRLLSESEELDPEVARIAFDLFWSNLRTFHSAIPFVQLYHSGFIPSVLWFLKDAEMTSEESRENFDDFLDRIQGIYDPVPGKPGLMLRKKIDQEIVRNLWRLVPQFRKNVEMLSNLFSIFLPILDHKVDHLQKVFLEPETMESLLPLVFCDATKDEASYTFLQILDLYHDSILGSVDVEHHSRVILPDIEESVYGYVDNEEPGFYDKLSWILTHCRNAITEDVVGKFYQYFLDLDATT</sequence>
<dbReference type="EMBL" id="GL379803">
    <property type="protein sequence ID" value="EGT38186.1"/>
    <property type="molecule type" value="Genomic_DNA"/>
</dbReference>
<dbReference type="InParanoid" id="G0MN03"/>
<proteinExistence type="predicted"/>
<dbReference type="eggNOG" id="KOG3665">
    <property type="taxonomic scope" value="Eukaryota"/>
</dbReference>
<dbReference type="FunCoup" id="G0MN03">
    <property type="interactions" value="15"/>
</dbReference>
<dbReference type="PANTHER" id="PTHR12904">
    <property type="match status" value="1"/>
</dbReference>
<dbReference type="Gene3D" id="3.80.10.10">
    <property type="entry name" value="Ribonuclease Inhibitor"/>
    <property type="match status" value="1"/>
</dbReference>
<dbReference type="HOGENOM" id="CLU_391400_0_0_1"/>
<accession>G0MN03</accession>
<gene>
    <name evidence="1" type="ORF">CAEBREN_24867</name>
</gene>
<dbReference type="PANTHER" id="PTHR12904:SF28">
    <property type="entry name" value="ATP SYNTHASE SUBUNIT ALPHA-RELATED"/>
    <property type="match status" value="1"/>
</dbReference>
<dbReference type="InterPro" id="IPR051341">
    <property type="entry name" value="Zyg-11_UBL_adapter"/>
</dbReference>
<dbReference type="InterPro" id="IPR032675">
    <property type="entry name" value="LRR_dom_sf"/>
</dbReference>
<evidence type="ECO:0000313" key="1">
    <source>
        <dbReference type="EMBL" id="EGT38186.1"/>
    </source>
</evidence>
<dbReference type="Proteomes" id="UP000008068">
    <property type="component" value="Unassembled WGS sequence"/>
</dbReference>
<protein>
    <submittedName>
        <fullName evidence="1">Uncharacterized protein</fullName>
    </submittedName>
</protein>
<dbReference type="SUPFAM" id="SSF52058">
    <property type="entry name" value="L domain-like"/>
    <property type="match status" value="1"/>
</dbReference>
<reference evidence="2" key="1">
    <citation type="submission" date="2011-07" db="EMBL/GenBank/DDBJ databases">
        <authorList>
            <consortium name="Caenorhabditis brenneri Sequencing and Analysis Consortium"/>
            <person name="Wilson R.K."/>
        </authorList>
    </citation>
    <scope>NUCLEOTIDE SEQUENCE [LARGE SCALE GENOMIC DNA]</scope>
    <source>
        <strain evidence="2">PB2801</strain>
    </source>
</reference>
<name>G0MN03_CAEBE</name>
<keyword evidence="2" id="KW-1185">Reference proteome</keyword>
<evidence type="ECO:0000313" key="2">
    <source>
        <dbReference type="Proteomes" id="UP000008068"/>
    </source>
</evidence>
<dbReference type="OrthoDB" id="5910965at2759"/>